<evidence type="ECO:0000313" key="3">
    <source>
        <dbReference type="Proteomes" id="UP000094527"/>
    </source>
</evidence>
<accession>A0A1D2NGU2</accession>
<feature type="compositionally biased region" description="Low complexity" evidence="1">
    <location>
        <begin position="366"/>
        <end position="381"/>
    </location>
</feature>
<feature type="region of interest" description="Disordered" evidence="1">
    <location>
        <begin position="484"/>
        <end position="582"/>
    </location>
</feature>
<dbReference type="EMBL" id="LJIJ01000042">
    <property type="protein sequence ID" value="ODN04481.1"/>
    <property type="molecule type" value="Genomic_DNA"/>
</dbReference>
<proteinExistence type="predicted"/>
<feature type="region of interest" description="Disordered" evidence="1">
    <location>
        <begin position="276"/>
        <end position="300"/>
    </location>
</feature>
<feature type="region of interest" description="Disordered" evidence="1">
    <location>
        <begin position="416"/>
        <end position="443"/>
    </location>
</feature>
<dbReference type="OMA" id="PFFTHAT"/>
<keyword evidence="3" id="KW-1185">Reference proteome</keyword>
<evidence type="ECO:0000313" key="2">
    <source>
        <dbReference type="EMBL" id="ODN04481.1"/>
    </source>
</evidence>
<feature type="compositionally biased region" description="Polar residues" evidence="1">
    <location>
        <begin position="484"/>
        <end position="495"/>
    </location>
</feature>
<dbReference type="Proteomes" id="UP000094527">
    <property type="component" value="Unassembled WGS sequence"/>
</dbReference>
<dbReference type="AlphaFoldDB" id="A0A1D2NGU2"/>
<comment type="caution">
    <text evidence="2">The sequence shown here is derived from an EMBL/GenBank/DDBJ whole genome shotgun (WGS) entry which is preliminary data.</text>
</comment>
<reference evidence="2 3" key="1">
    <citation type="journal article" date="2016" name="Genome Biol. Evol.">
        <title>Gene Family Evolution Reflects Adaptation to Soil Environmental Stressors in the Genome of the Collembolan Orchesella cincta.</title>
        <authorList>
            <person name="Faddeeva-Vakhrusheva A."/>
            <person name="Derks M.F."/>
            <person name="Anvar S.Y."/>
            <person name="Agamennone V."/>
            <person name="Suring W."/>
            <person name="Smit S."/>
            <person name="van Straalen N.M."/>
            <person name="Roelofs D."/>
        </authorList>
    </citation>
    <scope>NUCLEOTIDE SEQUENCE [LARGE SCALE GENOMIC DNA]</scope>
    <source>
        <tissue evidence="2">Mixed pool</tissue>
    </source>
</reference>
<feature type="region of interest" description="Disordered" evidence="1">
    <location>
        <begin position="120"/>
        <end position="145"/>
    </location>
</feature>
<sequence>IFVQGAVLVSASPGLPQFVKAALGFRLGYSPTERGYNQKINYGAEKKGVGVQLLSGANNGGWHQGQQQGGLQAAGSGYGSGIGGGREGPLAAHVGHGAVKHLRILGLNLYLGGRAAHLAHGQGGQHHGHVGQGAQHHGHVGQGGQHHGYVGHGHGVQHKAPLLKKPLLLSPFKPLSALFGIRPSVHFGGKPSGAPHTVGGVTGLRAAVGTQDYGVGFKVGYRQGVNTKSTLAQVLTGGLGLGLGAAHGGTHGKYSYVPSVHKGQDQAYVHGNNLLKGHGHNQNNQYSGYGQLDSPVSGLESKHQFSTQLLAQGSQLQQLQPQGPIRIPYIPQHNGLRMVLAPNPQAHPQQHSRHNNNGQHWSTIFPSSSSSNGPHSAASNHFINPLPPNGQSLTKLQASLQGPVASAQNQIPYIQHQQPQRPHYQGYSLNGYQGPFAQPNNRYQNNFYQQPQQQQQSNHYSQQSSPQFPQEYNLFQQQSFNSPLQSFQNNAPSHYSQQPQQHNQQNPQSLNSQQTPFFSQIQEQPLSSPQQLEQHSQQQQQSQNLQSQNLQSQNLQSQNFQSQNFPNLPQIPFTADSMPFQPDPNFQYTHSTSSEPVSMGSYTMDMDISNQDSNNGNAPGPLVGPLGRRLKKAKRARADVIIKKSDTVEADTKDLETSASSNAILMASSLGSTSWTPLVMIEPPKLSKKSLETTPSIPEKKQQQEQQAVIKPKSQKIGASISVLPTVASTTNPSDHGQDDRSMILKKRRLNFSGEVTGPTVIPTTTLPLLLLHLPLLPPLPLL</sequence>
<feature type="region of interest" description="Disordered" evidence="1">
    <location>
        <begin position="344"/>
        <end position="394"/>
    </location>
</feature>
<gene>
    <name evidence="2" type="ORF">Ocin01_02196</name>
</gene>
<feature type="compositionally biased region" description="Polar residues" evidence="1">
    <location>
        <begin position="355"/>
        <end position="365"/>
    </location>
</feature>
<feature type="non-terminal residue" evidence="2">
    <location>
        <position position="1"/>
    </location>
</feature>
<name>A0A1D2NGU2_ORCCI</name>
<protein>
    <submittedName>
        <fullName evidence="2">Uncharacterized protein</fullName>
    </submittedName>
</protein>
<feature type="region of interest" description="Disordered" evidence="1">
    <location>
        <begin position="687"/>
        <end position="714"/>
    </location>
</feature>
<feature type="compositionally biased region" description="Low complexity" evidence="1">
    <location>
        <begin position="496"/>
        <end position="570"/>
    </location>
</feature>
<evidence type="ECO:0000256" key="1">
    <source>
        <dbReference type="SAM" id="MobiDB-lite"/>
    </source>
</evidence>
<organism evidence="2 3">
    <name type="scientific">Orchesella cincta</name>
    <name type="common">Springtail</name>
    <name type="synonym">Podura cincta</name>
    <dbReference type="NCBI Taxonomy" id="48709"/>
    <lineage>
        <taxon>Eukaryota</taxon>
        <taxon>Metazoa</taxon>
        <taxon>Ecdysozoa</taxon>
        <taxon>Arthropoda</taxon>
        <taxon>Hexapoda</taxon>
        <taxon>Collembola</taxon>
        <taxon>Entomobryomorpha</taxon>
        <taxon>Entomobryoidea</taxon>
        <taxon>Orchesellidae</taxon>
        <taxon>Orchesellinae</taxon>
        <taxon>Orchesella</taxon>
    </lineage>
</organism>